<feature type="transmembrane region" description="Helical" evidence="2">
    <location>
        <begin position="263"/>
        <end position="284"/>
    </location>
</feature>
<evidence type="ECO:0000313" key="4">
    <source>
        <dbReference type="EMBL" id="CCF83383.1"/>
    </source>
</evidence>
<feature type="domain" description="SH3b" evidence="3">
    <location>
        <begin position="353"/>
        <end position="424"/>
    </location>
</feature>
<evidence type="ECO:0000256" key="2">
    <source>
        <dbReference type="SAM" id="Phobius"/>
    </source>
</evidence>
<evidence type="ECO:0000259" key="3">
    <source>
        <dbReference type="PROSITE" id="PS51781"/>
    </source>
</evidence>
<feature type="compositionally biased region" description="Basic and acidic residues" evidence="1">
    <location>
        <begin position="147"/>
        <end position="164"/>
    </location>
</feature>
<protein>
    <recommendedName>
        <fullName evidence="3">SH3b domain-containing protein</fullName>
    </recommendedName>
</protein>
<feature type="compositionally biased region" description="Gly residues" evidence="1">
    <location>
        <begin position="109"/>
        <end position="145"/>
    </location>
</feature>
<proteinExistence type="predicted"/>
<dbReference type="RefSeq" id="WP_008476499.1">
    <property type="nucleotide sequence ID" value="NZ_CAGS01000142.1"/>
</dbReference>
<evidence type="ECO:0000256" key="1">
    <source>
        <dbReference type="SAM" id="MobiDB-lite"/>
    </source>
</evidence>
<keyword evidence="5" id="KW-1185">Reference proteome</keyword>
<gene>
    <name evidence="4" type="ORF">NITHO_2260006</name>
</gene>
<dbReference type="AlphaFoldDB" id="I4EFC1"/>
<feature type="compositionally biased region" description="Gly residues" evidence="1">
    <location>
        <begin position="189"/>
        <end position="223"/>
    </location>
</feature>
<dbReference type="PROSITE" id="PS51781">
    <property type="entry name" value="SH3B"/>
    <property type="match status" value="1"/>
</dbReference>
<evidence type="ECO:0000313" key="5">
    <source>
        <dbReference type="Proteomes" id="UP000004221"/>
    </source>
</evidence>
<organism evidence="4 5">
    <name type="scientific">Nitrolancea hollandica Lb</name>
    <dbReference type="NCBI Taxonomy" id="1129897"/>
    <lineage>
        <taxon>Bacteria</taxon>
        <taxon>Pseudomonadati</taxon>
        <taxon>Thermomicrobiota</taxon>
        <taxon>Thermomicrobia</taxon>
        <taxon>Sphaerobacterales</taxon>
        <taxon>Sphaerobacterineae</taxon>
        <taxon>Sphaerobacteraceae</taxon>
        <taxon>Nitrolancea</taxon>
    </lineage>
</organism>
<accession>I4EFC1</accession>
<feature type="region of interest" description="Disordered" evidence="1">
    <location>
        <begin position="60"/>
        <end position="250"/>
    </location>
</feature>
<dbReference type="OrthoDB" id="159165at2"/>
<keyword evidence="2" id="KW-1133">Transmembrane helix</keyword>
<dbReference type="Gene3D" id="2.30.30.40">
    <property type="entry name" value="SH3 Domains"/>
    <property type="match status" value="1"/>
</dbReference>
<feature type="compositionally biased region" description="Gly residues" evidence="1">
    <location>
        <begin position="174"/>
        <end position="183"/>
    </location>
</feature>
<feature type="compositionally biased region" description="Low complexity" evidence="1">
    <location>
        <begin position="301"/>
        <end position="314"/>
    </location>
</feature>
<dbReference type="Pfam" id="PF08239">
    <property type="entry name" value="SH3_3"/>
    <property type="match status" value="1"/>
</dbReference>
<name>I4EFC1_9BACT</name>
<keyword evidence="2" id="KW-0812">Transmembrane</keyword>
<dbReference type="InterPro" id="IPR003646">
    <property type="entry name" value="SH3-like_bac-type"/>
</dbReference>
<dbReference type="EMBL" id="CAGS01000142">
    <property type="protein sequence ID" value="CCF83383.1"/>
    <property type="molecule type" value="Genomic_DNA"/>
</dbReference>
<comment type="caution">
    <text evidence="4">The sequence shown here is derived from an EMBL/GenBank/DDBJ whole genome shotgun (WGS) entry which is preliminary data.</text>
</comment>
<keyword evidence="2" id="KW-0472">Membrane</keyword>
<dbReference type="Proteomes" id="UP000004221">
    <property type="component" value="Unassembled WGS sequence"/>
</dbReference>
<feature type="region of interest" description="Disordered" evidence="1">
    <location>
        <begin position="291"/>
        <end position="314"/>
    </location>
</feature>
<sequence>MTTVRKCSTCKHYEPAPIWRKGWCRNPHLYSPQQSHLVGEEDLDCDRGMGNYWEPLDASVAQGAQPRTPEPVEEENVDAPRPAVKKAPADVAQPIMMHASRPSNSSDGQGAGGGGSRRPTGGAGRSGSESGGDIGSSGGWRGGDTGPFRERSGGDTGPFRERGGGDTGPFSGSGDSGRGGGLGRFTRGGKSGGGGGLSRFTGGGKPGGFSRFTGGGGSGGRGGGNDDDDGNAFTPPPREQRRPAGTPERQFTYYTEQRYWTDYLRIAAPVLGVILILGLVWFWLGSLMGGGEPAPSPTPSPSVAGAASSSPQSQSPLIIAETATPTAPASSPRVVATPDASSANAETFVFAKGDKAVVGNSDGDGANLRSEPDANADIVTVLDDGTKLDITGDSIQKGPLTWWPVTTPDGDEGYIVEDLLKPFNPSE</sequence>
<reference evidence="4 5" key="1">
    <citation type="journal article" date="2012" name="ISME J.">
        <title>Nitrification expanded: discovery, physiology and genomics of a nitrite-oxidizing bacterium from the phylum Chloroflexi.</title>
        <authorList>
            <person name="Sorokin D.Y."/>
            <person name="Lucker S."/>
            <person name="Vejmelkova D."/>
            <person name="Kostrikina N.A."/>
            <person name="Kleerebezem R."/>
            <person name="Rijpstra W.I."/>
            <person name="Damste J.S."/>
            <person name="Le Paslier D."/>
            <person name="Muyzer G."/>
            <person name="Wagner M."/>
            <person name="van Loosdrecht M.C."/>
            <person name="Daims H."/>
        </authorList>
    </citation>
    <scope>NUCLEOTIDE SEQUENCE [LARGE SCALE GENOMIC DNA]</scope>
    <source>
        <strain evidence="5">none</strain>
    </source>
</reference>